<keyword evidence="2" id="KW-0805">Transcription regulation</keyword>
<feature type="compositionally biased region" description="Basic and acidic residues" evidence="6">
    <location>
        <begin position="296"/>
        <end position="308"/>
    </location>
</feature>
<dbReference type="InterPro" id="IPR036388">
    <property type="entry name" value="WH-like_DNA-bd_sf"/>
</dbReference>
<proteinExistence type="inferred from homology"/>
<name>A0A1H8PTM1_9ACTN</name>
<evidence type="ECO:0000256" key="4">
    <source>
        <dbReference type="ARBA" id="ARBA00023159"/>
    </source>
</evidence>
<dbReference type="RefSeq" id="WP_091939494.1">
    <property type="nucleotide sequence ID" value="NZ_FOEE01000001.1"/>
</dbReference>
<dbReference type="Pfam" id="PF03466">
    <property type="entry name" value="LysR_substrate"/>
    <property type="match status" value="1"/>
</dbReference>
<dbReference type="NCBIfam" id="TIGR03298">
    <property type="entry name" value="argP"/>
    <property type="match status" value="1"/>
</dbReference>
<evidence type="ECO:0000313" key="8">
    <source>
        <dbReference type="EMBL" id="SEO45116.1"/>
    </source>
</evidence>
<dbReference type="SUPFAM" id="SSF46785">
    <property type="entry name" value="Winged helix' DNA-binding domain"/>
    <property type="match status" value="1"/>
</dbReference>
<dbReference type="NCBIfam" id="NF002964">
    <property type="entry name" value="PRK03635.1"/>
    <property type="match status" value="1"/>
</dbReference>
<dbReference type="SUPFAM" id="SSF53850">
    <property type="entry name" value="Periplasmic binding protein-like II"/>
    <property type="match status" value="1"/>
</dbReference>
<evidence type="ECO:0000256" key="5">
    <source>
        <dbReference type="ARBA" id="ARBA00023163"/>
    </source>
</evidence>
<feature type="region of interest" description="Disordered" evidence="6">
    <location>
        <begin position="296"/>
        <end position="337"/>
    </location>
</feature>
<dbReference type="InterPro" id="IPR050176">
    <property type="entry name" value="LTTR"/>
</dbReference>
<dbReference type="STRING" id="673521.SAMN05660991_00365"/>
<comment type="similarity">
    <text evidence="1">Belongs to the LysR transcriptional regulatory family.</text>
</comment>
<dbReference type="GO" id="GO:0003677">
    <property type="term" value="F:DNA binding"/>
    <property type="evidence" value="ECO:0007669"/>
    <property type="project" value="UniProtKB-KW"/>
</dbReference>
<dbReference type="PANTHER" id="PTHR30579">
    <property type="entry name" value="TRANSCRIPTIONAL REGULATOR"/>
    <property type="match status" value="1"/>
</dbReference>
<evidence type="ECO:0000256" key="1">
    <source>
        <dbReference type="ARBA" id="ARBA00009437"/>
    </source>
</evidence>
<keyword evidence="3" id="KW-0238">DNA-binding</keyword>
<dbReference type="GO" id="GO:0003700">
    <property type="term" value="F:DNA-binding transcription factor activity"/>
    <property type="evidence" value="ECO:0007669"/>
    <property type="project" value="InterPro"/>
</dbReference>
<dbReference type="PANTHER" id="PTHR30579:SF2">
    <property type="entry name" value="HTH-TYPE TRANSCRIPTIONAL REGULATOR ARGP"/>
    <property type="match status" value="1"/>
</dbReference>
<dbReference type="Proteomes" id="UP000198960">
    <property type="component" value="Unassembled WGS sequence"/>
</dbReference>
<gene>
    <name evidence="8" type="ORF">SAMN05660991_00365</name>
</gene>
<dbReference type="OrthoDB" id="3252676at2"/>
<evidence type="ECO:0000259" key="7">
    <source>
        <dbReference type="PROSITE" id="PS50931"/>
    </source>
</evidence>
<dbReference type="InterPro" id="IPR005119">
    <property type="entry name" value="LysR_subst-bd"/>
</dbReference>
<dbReference type="PROSITE" id="PS50931">
    <property type="entry name" value="HTH_LYSR"/>
    <property type="match status" value="1"/>
</dbReference>
<feature type="domain" description="HTH lysR-type" evidence="7">
    <location>
        <begin position="3"/>
        <end position="59"/>
    </location>
</feature>
<evidence type="ECO:0000256" key="6">
    <source>
        <dbReference type="SAM" id="MobiDB-lite"/>
    </source>
</evidence>
<evidence type="ECO:0000313" key="9">
    <source>
        <dbReference type="Proteomes" id="UP000198960"/>
    </source>
</evidence>
<dbReference type="InterPro" id="IPR017685">
    <property type="entry name" value="ArgP"/>
</dbReference>
<organism evidence="8 9">
    <name type="scientific">Trujillonella endophytica</name>
    <dbReference type="NCBI Taxonomy" id="673521"/>
    <lineage>
        <taxon>Bacteria</taxon>
        <taxon>Bacillati</taxon>
        <taxon>Actinomycetota</taxon>
        <taxon>Actinomycetes</taxon>
        <taxon>Geodermatophilales</taxon>
        <taxon>Geodermatophilaceae</taxon>
        <taxon>Trujillonella</taxon>
    </lineage>
</organism>
<dbReference type="EMBL" id="FOEE01000001">
    <property type="protein sequence ID" value="SEO45116.1"/>
    <property type="molecule type" value="Genomic_DNA"/>
</dbReference>
<reference evidence="9" key="1">
    <citation type="submission" date="2016-10" db="EMBL/GenBank/DDBJ databases">
        <authorList>
            <person name="Varghese N."/>
            <person name="Submissions S."/>
        </authorList>
    </citation>
    <scope>NUCLEOTIDE SEQUENCE [LARGE SCALE GENOMIC DNA]</scope>
    <source>
        <strain evidence="9">DSM 45413</strain>
    </source>
</reference>
<dbReference type="Gene3D" id="3.40.190.290">
    <property type="match status" value="1"/>
</dbReference>
<evidence type="ECO:0000256" key="3">
    <source>
        <dbReference type="ARBA" id="ARBA00023125"/>
    </source>
</evidence>
<keyword evidence="5" id="KW-0804">Transcription</keyword>
<dbReference type="InterPro" id="IPR000847">
    <property type="entry name" value="LysR_HTH_N"/>
</dbReference>
<accession>A0A1H8PTM1</accession>
<protein>
    <submittedName>
        <fullName evidence="8">LysR family transcriptional regulator, chromosome initiation inhibitor</fullName>
    </submittedName>
</protein>
<dbReference type="NCBIfam" id="NF009888">
    <property type="entry name" value="PRK13348.1"/>
    <property type="match status" value="1"/>
</dbReference>
<sequence length="337" mass="35552">MDLDLNQLRALDVTVREGTLEAAARALHVTPSAISQRLRALEVATGRVLLVRTKPVQVTDSGQVVLRLARQVGLLAADVARELGEDAAEDGGGGAAPAPVLPIAVNADSMATWLLPALAPLAGEVCFDLHREDQEHTSALLRAGTVMAAVTAEARPLPGCTSTRLGAMRYRPMAAPGFAHRWFPGGPTPETLAHAPVVVFDRRDDLQHRYLSAVAGPGVVPPAHYVPASADFVAAIGLGLGWGMVPDLQARTAPADLVVLDPDAGVDVVLHWQQWKLRSPALDRVREAVLAAAARELDRSTGEVDPSARDQVPAAEARHPRGEQQAGERGEAGERAG</sequence>
<keyword evidence="9" id="KW-1185">Reference proteome</keyword>
<dbReference type="Pfam" id="PF00126">
    <property type="entry name" value="HTH_1"/>
    <property type="match status" value="1"/>
</dbReference>
<evidence type="ECO:0000256" key="2">
    <source>
        <dbReference type="ARBA" id="ARBA00023015"/>
    </source>
</evidence>
<dbReference type="AlphaFoldDB" id="A0A1H8PTM1"/>
<dbReference type="Gene3D" id="1.10.10.10">
    <property type="entry name" value="Winged helix-like DNA-binding domain superfamily/Winged helix DNA-binding domain"/>
    <property type="match status" value="1"/>
</dbReference>
<dbReference type="InterPro" id="IPR036390">
    <property type="entry name" value="WH_DNA-bd_sf"/>
</dbReference>
<keyword evidence="4" id="KW-0010">Activator</keyword>
<feature type="compositionally biased region" description="Basic and acidic residues" evidence="6">
    <location>
        <begin position="316"/>
        <end position="337"/>
    </location>
</feature>